<gene>
    <name evidence="1" type="ORF">AWC22_11930</name>
</gene>
<dbReference type="AlphaFoldDB" id="A0A1X2DBZ4"/>
<evidence type="ECO:0000313" key="2">
    <source>
        <dbReference type="Proteomes" id="UP000193087"/>
    </source>
</evidence>
<comment type="caution">
    <text evidence="1">The sequence shown here is derived from an EMBL/GenBank/DDBJ whole genome shotgun (WGS) entry which is preliminary data.</text>
</comment>
<keyword evidence="2" id="KW-1185">Reference proteome</keyword>
<dbReference type="EMBL" id="LQPQ01000029">
    <property type="protein sequence ID" value="ORW85717.1"/>
    <property type="molecule type" value="Genomic_DNA"/>
</dbReference>
<dbReference type="Proteomes" id="UP000193087">
    <property type="component" value="Unassembled WGS sequence"/>
</dbReference>
<proteinExistence type="predicted"/>
<evidence type="ECO:0000313" key="1">
    <source>
        <dbReference type="EMBL" id="ORW85717.1"/>
    </source>
</evidence>
<organism evidence="1 2">
    <name type="scientific">Mycobacterium riyadhense</name>
    <dbReference type="NCBI Taxonomy" id="486698"/>
    <lineage>
        <taxon>Bacteria</taxon>
        <taxon>Bacillati</taxon>
        <taxon>Actinomycetota</taxon>
        <taxon>Actinomycetes</taxon>
        <taxon>Mycobacteriales</taxon>
        <taxon>Mycobacteriaceae</taxon>
        <taxon>Mycobacterium</taxon>
    </lineage>
</organism>
<accession>A0A1X2DBZ4</accession>
<protein>
    <submittedName>
        <fullName evidence="1">Uncharacterized protein</fullName>
    </submittedName>
</protein>
<name>A0A1X2DBZ4_9MYCO</name>
<sequence length="62" mass="7122">MWQVTRSAKNGADLNVERRREYVNHYSLHIIDPEWGHVTITMSGHPPSGAQVILNGYEYVAR</sequence>
<reference evidence="1 2" key="1">
    <citation type="submission" date="2016-01" db="EMBL/GenBank/DDBJ databases">
        <title>The new phylogeny of the genus Mycobacterium.</title>
        <authorList>
            <person name="Tarcisio F."/>
            <person name="Conor M."/>
            <person name="Antonella G."/>
            <person name="Elisabetta G."/>
            <person name="Giulia F.S."/>
            <person name="Sara T."/>
            <person name="Anna F."/>
            <person name="Clotilde B."/>
            <person name="Roberto B."/>
            <person name="Veronica D.S."/>
            <person name="Fabio R."/>
            <person name="Monica P."/>
            <person name="Olivier J."/>
            <person name="Enrico T."/>
            <person name="Nicola S."/>
        </authorList>
    </citation>
    <scope>NUCLEOTIDE SEQUENCE [LARGE SCALE GENOMIC DNA]</scope>
    <source>
        <strain evidence="1 2">DSM 45176</strain>
    </source>
</reference>